<dbReference type="EMBL" id="JAZBJZ010000102">
    <property type="protein sequence ID" value="MEE3718944.1"/>
    <property type="molecule type" value="Genomic_DNA"/>
</dbReference>
<evidence type="ECO:0000256" key="3">
    <source>
        <dbReference type="ARBA" id="ARBA00022793"/>
    </source>
</evidence>
<dbReference type="GO" id="GO:0019752">
    <property type="term" value="P:carboxylic acid metabolic process"/>
    <property type="evidence" value="ECO:0007669"/>
    <property type="project" value="InterPro"/>
</dbReference>
<evidence type="ECO:0000313" key="8">
    <source>
        <dbReference type="EMBL" id="MEE3718944.1"/>
    </source>
</evidence>
<comment type="caution">
    <text evidence="8">The sequence shown here is derived from an EMBL/GenBank/DDBJ whole genome shotgun (WGS) entry which is preliminary data.</text>
</comment>
<dbReference type="GO" id="GO:0006520">
    <property type="term" value="P:amino acid metabolic process"/>
    <property type="evidence" value="ECO:0007669"/>
    <property type="project" value="InterPro"/>
</dbReference>
<proteinExistence type="inferred from homology"/>
<dbReference type="PANTHER" id="PTHR45677:SF8">
    <property type="entry name" value="CYSTEINE SULFINIC ACID DECARBOXYLASE"/>
    <property type="match status" value="1"/>
</dbReference>
<evidence type="ECO:0000256" key="1">
    <source>
        <dbReference type="ARBA" id="ARBA00001933"/>
    </source>
</evidence>
<evidence type="ECO:0000313" key="9">
    <source>
        <dbReference type="Proteomes" id="UP001333818"/>
    </source>
</evidence>
<dbReference type="GO" id="GO:0005737">
    <property type="term" value="C:cytoplasm"/>
    <property type="evidence" value="ECO:0007669"/>
    <property type="project" value="TreeGrafter"/>
</dbReference>
<keyword evidence="4 6" id="KW-0663">Pyridoxal phosphate</keyword>
<evidence type="ECO:0000256" key="6">
    <source>
        <dbReference type="PIRSR" id="PIRSR602129-50"/>
    </source>
</evidence>
<dbReference type="InterPro" id="IPR010977">
    <property type="entry name" value="Aromatic_deC"/>
</dbReference>
<dbReference type="GO" id="GO:0030170">
    <property type="term" value="F:pyridoxal phosphate binding"/>
    <property type="evidence" value="ECO:0007669"/>
    <property type="project" value="InterPro"/>
</dbReference>
<dbReference type="PRINTS" id="PR00800">
    <property type="entry name" value="YHDCRBOXLASE"/>
</dbReference>
<feature type="modified residue" description="N6-(pyridoxal phosphate)lysine" evidence="6">
    <location>
        <position position="304"/>
    </location>
</feature>
<dbReference type="InterPro" id="IPR002129">
    <property type="entry name" value="PyrdxlP-dep_de-COase"/>
</dbReference>
<organism evidence="8 9">
    <name type="scientific">Tumidithrix elongata BACA0141</name>
    <dbReference type="NCBI Taxonomy" id="2716417"/>
    <lineage>
        <taxon>Bacteria</taxon>
        <taxon>Bacillati</taxon>
        <taxon>Cyanobacteriota</taxon>
        <taxon>Cyanophyceae</taxon>
        <taxon>Pseudanabaenales</taxon>
        <taxon>Pseudanabaenaceae</taxon>
        <taxon>Tumidithrix</taxon>
        <taxon>Tumidithrix elongata</taxon>
    </lineage>
</organism>
<protein>
    <submittedName>
        <fullName evidence="8">Pyridoxal-dependent decarboxylase</fullName>
    </submittedName>
</protein>
<dbReference type="SUPFAM" id="SSF53383">
    <property type="entry name" value="PLP-dependent transferases"/>
    <property type="match status" value="1"/>
</dbReference>
<gene>
    <name evidence="8" type="ORF">V2H45_19550</name>
</gene>
<comment type="similarity">
    <text evidence="2 7">Belongs to the group II decarboxylase family.</text>
</comment>
<sequence length="452" mass="50095">MPNPSLDSQFLHPDRHNRETLRQLGYAFVDLITDAVIDRQDRAFVKDESPFQIDIPNHGTASTDLLLELRSQILPRALNLQNPRYMGHMDSVPLAITIWADALTAALNNNMLSQELAPVFTQLEAQLVTWFGKLFGLGDRAFGTLTAGGSLANITAMLLARNAKQPTSQDLGVNSRTNHNLVAFVSDAAHTSFDKAMNVIGLGRENLIRVTTNDRGEIELEALESAVQQAIAQGKQPFFIAAIAGTTVTGAIDNIAAVGAIARQYDCWFHIDAAYGGAAIFSPQWKYLLNGCDAADSLTFNPQKWMWVSRTCAMLLVKQKQDLVNGFKMELPYMADNSLNFGNINLQGTRRTDSLKLWLALRSLGLNGYAELIDRSMAHAVAFRQWIDASQETELVCEPTINLVCFKSHNPAISSAALRQKWIDAEKLWLSLPLWKGDRILKAVILHPHATW</sequence>
<dbReference type="RefSeq" id="WP_330485380.1">
    <property type="nucleotide sequence ID" value="NZ_JAZBJZ010000102.1"/>
</dbReference>
<dbReference type="PANTHER" id="PTHR45677">
    <property type="entry name" value="GLUTAMATE DECARBOXYLASE-RELATED"/>
    <property type="match status" value="1"/>
</dbReference>
<dbReference type="Pfam" id="PF00282">
    <property type="entry name" value="Pyridoxal_deC"/>
    <property type="match status" value="1"/>
</dbReference>
<keyword evidence="3" id="KW-0210">Decarboxylase</keyword>
<keyword evidence="9" id="KW-1185">Reference proteome</keyword>
<keyword evidence="5 7" id="KW-0456">Lyase</keyword>
<dbReference type="InterPro" id="IPR015421">
    <property type="entry name" value="PyrdxlP-dep_Trfase_major"/>
</dbReference>
<evidence type="ECO:0000256" key="4">
    <source>
        <dbReference type="ARBA" id="ARBA00022898"/>
    </source>
</evidence>
<evidence type="ECO:0000256" key="2">
    <source>
        <dbReference type="ARBA" id="ARBA00009533"/>
    </source>
</evidence>
<dbReference type="Proteomes" id="UP001333818">
    <property type="component" value="Unassembled WGS sequence"/>
</dbReference>
<dbReference type="InterPro" id="IPR015424">
    <property type="entry name" value="PyrdxlP-dep_Trfase"/>
</dbReference>
<evidence type="ECO:0000256" key="5">
    <source>
        <dbReference type="ARBA" id="ARBA00023239"/>
    </source>
</evidence>
<evidence type="ECO:0000256" key="7">
    <source>
        <dbReference type="RuleBase" id="RU000382"/>
    </source>
</evidence>
<dbReference type="AlphaFoldDB" id="A0AAW9PUB9"/>
<name>A0AAW9PUB9_9CYAN</name>
<dbReference type="Gene3D" id="3.90.1150.170">
    <property type="match status" value="1"/>
</dbReference>
<reference evidence="8" key="1">
    <citation type="submission" date="2024-01" db="EMBL/GenBank/DDBJ databases">
        <title>Bank of Algae and Cyanobacteria of the Azores (BACA) strain genomes.</title>
        <authorList>
            <person name="Luz R."/>
            <person name="Cordeiro R."/>
            <person name="Fonseca A."/>
            <person name="Goncalves V."/>
        </authorList>
    </citation>
    <scope>NUCLEOTIDE SEQUENCE</scope>
    <source>
        <strain evidence="8">BACA0141</strain>
    </source>
</reference>
<dbReference type="GO" id="GO:0004058">
    <property type="term" value="F:aromatic-L-amino-acid decarboxylase activity"/>
    <property type="evidence" value="ECO:0007669"/>
    <property type="project" value="UniProtKB-ARBA"/>
</dbReference>
<comment type="cofactor">
    <cofactor evidence="1 6 7">
        <name>pyridoxal 5'-phosphate</name>
        <dbReference type="ChEBI" id="CHEBI:597326"/>
    </cofactor>
</comment>
<dbReference type="Gene3D" id="3.40.640.10">
    <property type="entry name" value="Type I PLP-dependent aspartate aminotransferase-like (Major domain)"/>
    <property type="match status" value="1"/>
</dbReference>
<accession>A0AAW9PUB9</accession>